<feature type="non-terminal residue" evidence="1">
    <location>
        <position position="1"/>
    </location>
</feature>
<evidence type="ECO:0000313" key="3">
    <source>
        <dbReference type="Proteomes" id="UP000053864"/>
    </source>
</evidence>
<dbReference type="VEuPathDB" id="FungiDB:PPTG_08657"/>
<name>W2HCN7_PHYNI</name>
<dbReference type="EMBL" id="KI685026">
    <property type="protein sequence ID" value="ETK93027.1"/>
    <property type="molecule type" value="Genomic_DNA"/>
</dbReference>
<organism evidence="1">
    <name type="scientific">Phytophthora nicotianae</name>
    <name type="common">Potato buckeye rot agent</name>
    <name type="synonym">Phytophthora parasitica</name>
    <dbReference type="NCBI Taxonomy" id="4792"/>
    <lineage>
        <taxon>Eukaryota</taxon>
        <taxon>Sar</taxon>
        <taxon>Stramenopiles</taxon>
        <taxon>Oomycota</taxon>
        <taxon>Peronosporomycetes</taxon>
        <taxon>Peronosporales</taxon>
        <taxon>Peronosporaceae</taxon>
        <taxon>Phytophthora</taxon>
    </lineage>
</organism>
<dbReference type="EMBL" id="KI671542">
    <property type="protein sequence ID" value="ETL46451.1"/>
    <property type="molecule type" value="Genomic_DNA"/>
</dbReference>
<evidence type="ECO:0000313" key="1">
    <source>
        <dbReference type="EMBL" id="ETK93027.1"/>
    </source>
</evidence>
<sequence length="130" mass="14854">SKDLLACTMVAAHHDAQVHCGEAVMAGLMSERPYNIGLPERVSQLIRRCLYRKYVKIPRQIQCPDGSSVLDTQRNEEVHWDFIYLGDGYGHAIYALALKESQSHFCVFVISSSPKWISAAEMLTDWYKQY</sequence>
<gene>
    <name evidence="1" type="ORF">L915_03721</name>
    <name evidence="2" type="ORF">L916_03657</name>
</gene>
<dbReference type="AlphaFoldDB" id="W2HCN7"/>
<reference evidence="2 3" key="2">
    <citation type="submission" date="2013-11" db="EMBL/GenBank/DDBJ databases">
        <title>The Genome Sequence of Phytophthora parasitica CJ05E6.</title>
        <authorList>
            <consortium name="The Broad Institute Genomics Platform"/>
            <person name="Russ C."/>
            <person name="Tyler B."/>
            <person name="Panabieres F."/>
            <person name="Shan W."/>
            <person name="Tripathy S."/>
            <person name="Grunwald N."/>
            <person name="Machado M."/>
            <person name="Johnson C.S."/>
            <person name="Arredondo F."/>
            <person name="Hong C."/>
            <person name="Coffey M."/>
            <person name="Young S.K."/>
            <person name="Zeng Q."/>
            <person name="Gargeya S."/>
            <person name="Fitzgerald M."/>
            <person name="Abouelleil A."/>
            <person name="Alvarado L."/>
            <person name="Chapman S.B."/>
            <person name="Gainer-Dewar J."/>
            <person name="Goldberg J."/>
            <person name="Griggs A."/>
            <person name="Gujja S."/>
            <person name="Hansen M."/>
            <person name="Howarth C."/>
            <person name="Imamovic A."/>
            <person name="Ireland A."/>
            <person name="Larimer J."/>
            <person name="McCowan C."/>
            <person name="Murphy C."/>
            <person name="Pearson M."/>
            <person name="Poon T.W."/>
            <person name="Priest M."/>
            <person name="Roberts A."/>
            <person name="Saif S."/>
            <person name="Shea T."/>
            <person name="Sykes S."/>
            <person name="Wortman J."/>
            <person name="Nusbaum C."/>
            <person name="Birren B."/>
        </authorList>
    </citation>
    <scope>NUCLEOTIDE SEQUENCE [LARGE SCALE GENOMIC DNA]</scope>
    <source>
        <strain evidence="2 3">CJ05E6</strain>
    </source>
</reference>
<dbReference type="Proteomes" id="UP000053236">
    <property type="component" value="Unassembled WGS sequence"/>
</dbReference>
<reference evidence="1" key="1">
    <citation type="submission" date="2013-11" db="EMBL/GenBank/DDBJ databases">
        <title>The Genome Sequence of Phytophthora parasitica CJ02B3.</title>
        <authorList>
            <consortium name="The Broad Institute Genomics Platform"/>
            <person name="Russ C."/>
            <person name="Tyler B."/>
            <person name="Panabieres F."/>
            <person name="Shan W."/>
            <person name="Tripathy S."/>
            <person name="Grunwald N."/>
            <person name="Machado M."/>
            <person name="Johnson C.S."/>
            <person name="Arredondo F."/>
            <person name="Hong C."/>
            <person name="Coffey M."/>
            <person name="Young S.K."/>
            <person name="Zeng Q."/>
            <person name="Gargeya S."/>
            <person name="Fitzgerald M."/>
            <person name="Abouelleil A."/>
            <person name="Alvarado L."/>
            <person name="Chapman S.B."/>
            <person name="Gainer-Dewar J."/>
            <person name="Goldberg J."/>
            <person name="Griggs A."/>
            <person name="Gujja S."/>
            <person name="Hansen M."/>
            <person name="Howarth C."/>
            <person name="Imamovic A."/>
            <person name="Ireland A."/>
            <person name="Larimer J."/>
            <person name="McCowan C."/>
            <person name="Murphy C."/>
            <person name="Pearson M."/>
            <person name="Poon T.W."/>
            <person name="Priest M."/>
            <person name="Roberts A."/>
            <person name="Saif S."/>
            <person name="Shea T."/>
            <person name="Sykes S."/>
            <person name="Wortman J."/>
            <person name="Nusbaum C."/>
            <person name="Birren B."/>
        </authorList>
    </citation>
    <scope>NUCLEOTIDE SEQUENCE [LARGE SCALE GENOMIC DNA]</scope>
    <source>
        <strain evidence="1">CJ02B3</strain>
    </source>
</reference>
<evidence type="ECO:0000313" key="2">
    <source>
        <dbReference type="EMBL" id="ETL46451.1"/>
    </source>
</evidence>
<accession>W2HCN7</accession>
<dbReference type="Proteomes" id="UP000053864">
    <property type="component" value="Unassembled WGS sequence"/>
</dbReference>
<protein>
    <submittedName>
        <fullName evidence="1">Uncharacterized protein</fullName>
    </submittedName>
</protein>
<proteinExistence type="predicted"/>